<feature type="region of interest" description="Disordered" evidence="1">
    <location>
        <begin position="36"/>
        <end position="59"/>
    </location>
</feature>
<dbReference type="AlphaFoldDB" id="A0A812K3C7"/>
<evidence type="ECO:0000313" key="3">
    <source>
        <dbReference type="Proteomes" id="UP000601435"/>
    </source>
</evidence>
<proteinExistence type="predicted"/>
<accession>A0A812K3C7</accession>
<organism evidence="2 3">
    <name type="scientific">Symbiodinium necroappetens</name>
    <dbReference type="NCBI Taxonomy" id="1628268"/>
    <lineage>
        <taxon>Eukaryota</taxon>
        <taxon>Sar</taxon>
        <taxon>Alveolata</taxon>
        <taxon>Dinophyceae</taxon>
        <taxon>Suessiales</taxon>
        <taxon>Symbiodiniaceae</taxon>
        <taxon>Symbiodinium</taxon>
    </lineage>
</organism>
<keyword evidence="3" id="KW-1185">Reference proteome</keyword>
<dbReference type="OrthoDB" id="434263at2759"/>
<gene>
    <name evidence="2" type="ORF">SNEC2469_LOCUS2945</name>
</gene>
<comment type="caution">
    <text evidence="2">The sequence shown here is derived from an EMBL/GenBank/DDBJ whole genome shotgun (WGS) entry which is preliminary data.</text>
</comment>
<dbReference type="Proteomes" id="UP000601435">
    <property type="component" value="Unassembled WGS sequence"/>
</dbReference>
<protein>
    <submittedName>
        <fullName evidence="2">Uncharacterized protein</fullName>
    </submittedName>
</protein>
<sequence>ELLSKTAENFQASETRRLEAEGVAHELKQRIVQLEAQLKSRSDRPESSPGEPMEPNVDRVSLVRNAPTLPNTPLLETRKVLDARRISSQSGLGSQVRLADESCDNCGLRELSVPVFTLDCSLAPCQVAGLKRPPRNRITEFALRCTGSVERSPATSKHSRCGCKWGAAVLVKNMATRSFRTTLTACFVVDASCTRI</sequence>
<feature type="non-terminal residue" evidence="2">
    <location>
        <position position="196"/>
    </location>
</feature>
<evidence type="ECO:0000313" key="2">
    <source>
        <dbReference type="EMBL" id="CAE7222846.1"/>
    </source>
</evidence>
<name>A0A812K3C7_9DINO</name>
<reference evidence="2" key="1">
    <citation type="submission" date="2021-02" db="EMBL/GenBank/DDBJ databases">
        <authorList>
            <person name="Dougan E. K."/>
            <person name="Rhodes N."/>
            <person name="Thang M."/>
            <person name="Chan C."/>
        </authorList>
    </citation>
    <scope>NUCLEOTIDE SEQUENCE</scope>
</reference>
<dbReference type="EMBL" id="CAJNJA010007293">
    <property type="protein sequence ID" value="CAE7222846.1"/>
    <property type="molecule type" value="Genomic_DNA"/>
</dbReference>
<evidence type="ECO:0000256" key="1">
    <source>
        <dbReference type="SAM" id="MobiDB-lite"/>
    </source>
</evidence>